<dbReference type="NCBIfam" id="NF001756">
    <property type="entry name" value="PRK00484.1"/>
    <property type="match status" value="1"/>
</dbReference>
<feature type="domain" description="Aminoacyl-transfer RNA synthetases class-II family profile" evidence="9">
    <location>
        <begin position="185"/>
        <end position="489"/>
    </location>
</feature>
<keyword evidence="2 7" id="KW-0479">Metal-binding</keyword>
<dbReference type="InterPro" id="IPR045864">
    <property type="entry name" value="aa-tRNA-synth_II/BPL/LPL"/>
</dbReference>
<dbReference type="Proteomes" id="UP000745577">
    <property type="component" value="Unassembled WGS sequence"/>
</dbReference>
<dbReference type="GO" id="GO:0000287">
    <property type="term" value="F:magnesium ion binding"/>
    <property type="evidence" value="ECO:0007669"/>
    <property type="project" value="UniProtKB-UniRule"/>
</dbReference>
<dbReference type="SUPFAM" id="SSF55681">
    <property type="entry name" value="Class II aaRS and biotin synthetases"/>
    <property type="match status" value="1"/>
</dbReference>
<evidence type="ECO:0000259" key="9">
    <source>
        <dbReference type="PROSITE" id="PS50862"/>
    </source>
</evidence>
<dbReference type="Pfam" id="PF09391">
    <property type="entry name" value="DUF2000"/>
    <property type="match status" value="1"/>
</dbReference>
<dbReference type="Gene3D" id="3.30.930.10">
    <property type="entry name" value="Bira Bifunctional Protein, Domain 2"/>
    <property type="match status" value="1"/>
</dbReference>
<comment type="similarity">
    <text evidence="7">Belongs to the class-II aminoacyl-tRNA synthetase family.</text>
</comment>
<comment type="caution">
    <text evidence="10">The sequence shown here is derived from an EMBL/GenBank/DDBJ whole genome shotgun (WGS) entry which is preliminary data.</text>
</comment>
<dbReference type="PROSITE" id="PS50862">
    <property type="entry name" value="AA_TRNA_LIGASE_II"/>
    <property type="match status" value="1"/>
</dbReference>
<keyword evidence="4 7" id="KW-0067">ATP-binding</keyword>
<dbReference type="InterPro" id="IPR018149">
    <property type="entry name" value="Lys-tRNA-synth_II_C"/>
</dbReference>
<dbReference type="InterPro" id="IPR018988">
    <property type="entry name" value="DUF2000"/>
</dbReference>
<dbReference type="AlphaFoldDB" id="A0A955L012"/>
<keyword evidence="7" id="KW-0963">Cytoplasm</keyword>
<comment type="subcellular location">
    <subcellularLocation>
        <location evidence="7">Cytoplasm</location>
    </subcellularLocation>
</comment>
<comment type="subunit">
    <text evidence="7">Homodimer.</text>
</comment>
<evidence type="ECO:0000256" key="7">
    <source>
        <dbReference type="HAMAP-Rule" id="MF_00252"/>
    </source>
</evidence>
<evidence type="ECO:0000256" key="1">
    <source>
        <dbReference type="ARBA" id="ARBA00022598"/>
    </source>
</evidence>
<name>A0A955L012_9BACT</name>
<comment type="catalytic activity">
    <reaction evidence="6 7 8">
        <text>tRNA(Lys) + L-lysine + ATP = L-lysyl-tRNA(Lys) + AMP + diphosphate</text>
        <dbReference type="Rhea" id="RHEA:20792"/>
        <dbReference type="Rhea" id="RHEA-COMP:9696"/>
        <dbReference type="Rhea" id="RHEA-COMP:9697"/>
        <dbReference type="ChEBI" id="CHEBI:30616"/>
        <dbReference type="ChEBI" id="CHEBI:32551"/>
        <dbReference type="ChEBI" id="CHEBI:33019"/>
        <dbReference type="ChEBI" id="CHEBI:78442"/>
        <dbReference type="ChEBI" id="CHEBI:78529"/>
        <dbReference type="ChEBI" id="CHEBI:456215"/>
        <dbReference type="EC" id="6.1.1.6"/>
    </reaction>
</comment>
<gene>
    <name evidence="7 10" type="primary">lysS</name>
    <name evidence="10" type="ORF">KC675_00495</name>
</gene>
<evidence type="ECO:0000256" key="2">
    <source>
        <dbReference type="ARBA" id="ARBA00022723"/>
    </source>
</evidence>
<dbReference type="InterPro" id="IPR044136">
    <property type="entry name" value="Lys-tRNA-ligase_II_N"/>
</dbReference>
<evidence type="ECO:0000256" key="4">
    <source>
        <dbReference type="ARBA" id="ARBA00022840"/>
    </source>
</evidence>
<evidence type="ECO:0000256" key="5">
    <source>
        <dbReference type="ARBA" id="ARBA00023146"/>
    </source>
</evidence>
<dbReference type="GO" id="GO:0005524">
    <property type="term" value="F:ATP binding"/>
    <property type="evidence" value="ECO:0007669"/>
    <property type="project" value="UniProtKB-UniRule"/>
</dbReference>
<reference evidence="10" key="1">
    <citation type="submission" date="2020-04" db="EMBL/GenBank/DDBJ databases">
        <authorList>
            <person name="Zhang T."/>
        </authorList>
    </citation>
    <scope>NUCLEOTIDE SEQUENCE</scope>
    <source>
        <strain evidence="10">HKST-UBA15</strain>
    </source>
</reference>
<dbReference type="InterPro" id="IPR012340">
    <property type="entry name" value="NA-bd_OB-fold"/>
</dbReference>
<dbReference type="SUPFAM" id="SSF102462">
    <property type="entry name" value="Peptidyl-tRNA hydrolase II"/>
    <property type="match status" value="1"/>
</dbReference>
<keyword evidence="7 8" id="KW-0460">Magnesium</keyword>
<dbReference type="GO" id="GO:0004824">
    <property type="term" value="F:lysine-tRNA ligase activity"/>
    <property type="evidence" value="ECO:0007669"/>
    <property type="project" value="UniProtKB-UniRule"/>
</dbReference>
<dbReference type="Pfam" id="PF01336">
    <property type="entry name" value="tRNA_anti-codon"/>
    <property type="match status" value="1"/>
</dbReference>
<evidence type="ECO:0000256" key="6">
    <source>
        <dbReference type="ARBA" id="ARBA00048573"/>
    </source>
</evidence>
<evidence type="ECO:0000313" key="11">
    <source>
        <dbReference type="Proteomes" id="UP000745577"/>
    </source>
</evidence>
<keyword evidence="3 7" id="KW-0547">Nucleotide-binding</keyword>
<dbReference type="Gene3D" id="2.40.50.140">
    <property type="entry name" value="Nucleic acid-binding proteins"/>
    <property type="match status" value="1"/>
</dbReference>
<sequence>MAQTYDLIGQRQIRIDKANQLRELGIDPYPSVSKKDTKAGDVINEFEKYERNEVIVAGRLMSWREHGSLIFGNIQDQSGSIQLYIKNDVIENTDKTKGIIGFNELHLLDMGDIVEAKGTVTKTQKGEISVLVTELRLLTKSIRPLPDKWKGLQDKEKIFRQRYLDLIMNPEHKWRFTKLAEVTFAVREFLNSKGFLEIKTPIIQPLYGGTNAKPFETKVNALNSDFYLAISHELYLKRLITAGYENVFNITGYFRNEGIDRTHNPEFQMIETMTAFKNYEYNMDLIEEMYRFIATKVFGKTNFIVQGHEVDFGKDWPRIKMIDAVKTYAGIDFNEVKTIEEAHKILESIGVSERPNSIGESMVLAFEEKVEHQLIEPTFIYGHPVEISPLAKSMPDDPRFVERFEIFIGGIEGGDNWTELNDPVELYNRFKLQIDRKADGDEEAHPMDLEFLEAIEYGMPPTTGLGPGIERLTMMFTETEYIDDLLFFPMMKPASVTSTQRKLYGEKYTQGVKKSLNQDKTKKMAVVLDKDLSGWKMTNTIGHLSAYLGNKIPKNSFHSTDTFPTIDGTIHSNSQYPIVTLQAKQAQLHTLLTELEGSEFEFLTYVEEMVDFHDDKELSEALSKKNKEDLNIFGIGIFGDKEKLEKITKKYSLFK</sequence>
<dbReference type="HAMAP" id="MF_00252">
    <property type="entry name" value="Lys_tRNA_synth_class2"/>
    <property type="match status" value="1"/>
</dbReference>
<dbReference type="Gene3D" id="3.40.1490.10">
    <property type="entry name" value="Bit1"/>
    <property type="match status" value="1"/>
</dbReference>
<dbReference type="InterPro" id="IPR023476">
    <property type="entry name" value="Pep_tRNA_hydro_II_dom_sf"/>
</dbReference>
<feature type="binding site" evidence="7">
    <location>
        <position position="405"/>
    </location>
    <ligand>
        <name>Mg(2+)</name>
        <dbReference type="ChEBI" id="CHEBI:18420"/>
        <label>1</label>
    </ligand>
</feature>
<evidence type="ECO:0000313" key="10">
    <source>
        <dbReference type="EMBL" id="MCA9379639.1"/>
    </source>
</evidence>
<dbReference type="InterPro" id="IPR002313">
    <property type="entry name" value="Lys-tRNA-ligase_II"/>
</dbReference>
<dbReference type="EC" id="6.1.1.6" evidence="7"/>
<dbReference type="GO" id="GO:0005829">
    <property type="term" value="C:cytosol"/>
    <property type="evidence" value="ECO:0007669"/>
    <property type="project" value="TreeGrafter"/>
</dbReference>
<feature type="binding site" evidence="7">
    <location>
        <position position="412"/>
    </location>
    <ligand>
        <name>Mg(2+)</name>
        <dbReference type="ChEBI" id="CHEBI:18420"/>
        <label>1</label>
    </ligand>
</feature>
<dbReference type="EMBL" id="JAGQLL010000006">
    <property type="protein sequence ID" value="MCA9379639.1"/>
    <property type="molecule type" value="Genomic_DNA"/>
</dbReference>
<dbReference type="GO" id="GO:0006430">
    <property type="term" value="P:lysyl-tRNA aminoacylation"/>
    <property type="evidence" value="ECO:0007669"/>
    <property type="project" value="UniProtKB-UniRule"/>
</dbReference>
<dbReference type="InterPro" id="IPR006195">
    <property type="entry name" value="aa-tRNA-synth_II"/>
</dbReference>
<organism evidence="10 11">
    <name type="scientific">Candidatus Dojkabacteria bacterium</name>
    <dbReference type="NCBI Taxonomy" id="2099670"/>
    <lineage>
        <taxon>Bacteria</taxon>
        <taxon>Candidatus Dojkabacteria</taxon>
    </lineage>
</organism>
<proteinExistence type="inferred from homology"/>
<comment type="cofactor">
    <cofactor evidence="7 8">
        <name>Mg(2+)</name>
        <dbReference type="ChEBI" id="CHEBI:18420"/>
    </cofactor>
    <text evidence="7 8">Binds 3 Mg(2+) ions per subunit.</text>
</comment>
<keyword evidence="1 7" id="KW-0436">Ligase</keyword>
<dbReference type="NCBIfam" id="TIGR00499">
    <property type="entry name" value="lysS_bact"/>
    <property type="match status" value="1"/>
</dbReference>
<dbReference type="PANTHER" id="PTHR42918">
    <property type="entry name" value="LYSYL-TRNA SYNTHETASE"/>
    <property type="match status" value="1"/>
</dbReference>
<evidence type="ECO:0000256" key="8">
    <source>
        <dbReference type="RuleBase" id="RU000336"/>
    </source>
</evidence>
<dbReference type="Pfam" id="PF00152">
    <property type="entry name" value="tRNA-synt_2"/>
    <property type="match status" value="1"/>
</dbReference>
<dbReference type="GO" id="GO:0000049">
    <property type="term" value="F:tRNA binding"/>
    <property type="evidence" value="ECO:0007669"/>
    <property type="project" value="TreeGrafter"/>
</dbReference>
<protein>
    <recommendedName>
        <fullName evidence="7">Lysine--tRNA ligase</fullName>
        <ecNumber evidence="7">6.1.1.6</ecNumber>
    </recommendedName>
    <alternativeName>
        <fullName evidence="7">Lysyl-tRNA synthetase</fullName>
        <shortName evidence="7">LysRS</shortName>
    </alternativeName>
</protein>
<keyword evidence="5 7" id="KW-0030">Aminoacyl-tRNA synthetase</keyword>
<feature type="binding site" evidence="7">
    <location>
        <position position="412"/>
    </location>
    <ligand>
        <name>Mg(2+)</name>
        <dbReference type="ChEBI" id="CHEBI:18420"/>
        <label>2</label>
    </ligand>
</feature>
<evidence type="ECO:0000256" key="3">
    <source>
        <dbReference type="ARBA" id="ARBA00022741"/>
    </source>
</evidence>
<accession>A0A955L012</accession>
<dbReference type="SUPFAM" id="SSF50249">
    <property type="entry name" value="Nucleic acid-binding proteins"/>
    <property type="match status" value="1"/>
</dbReference>
<dbReference type="PANTHER" id="PTHR42918:SF15">
    <property type="entry name" value="LYSINE--TRNA LIGASE, CHLOROPLASTIC_MITOCHONDRIAL"/>
    <property type="match status" value="1"/>
</dbReference>
<dbReference type="PRINTS" id="PR00982">
    <property type="entry name" value="TRNASYNTHLYS"/>
</dbReference>
<reference evidence="10" key="2">
    <citation type="journal article" date="2021" name="Microbiome">
        <title>Successional dynamics and alternative stable states in a saline activated sludge microbial community over 9 years.</title>
        <authorList>
            <person name="Wang Y."/>
            <person name="Ye J."/>
            <person name="Ju F."/>
            <person name="Liu L."/>
            <person name="Boyd J.A."/>
            <person name="Deng Y."/>
            <person name="Parks D.H."/>
            <person name="Jiang X."/>
            <person name="Yin X."/>
            <person name="Woodcroft B.J."/>
            <person name="Tyson G.W."/>
            <person name="Hugenholtz P."/>
            <person name="Polz M.F."/>
            <person name="Zhang T."/>
        </authorList>
    </citation>
    <scope>NUCLEOTIDE SEQUENCE</scope>
    <source>
        <strain evidence="10">HKST-UBA15</strain>
    </source>
</reference>
<dbReference type="InterPro" id="IPR004364">
    <property type="entry name" value="Aa-tRNA-synt_II"/>
</dbReference>
<keyword evidence="7" id="KW-0648">Protein biosynthesis</keyword>
<dbReference type="CDD" id="cd04322">
    <property type="entry name" value="LysRS_N"/>
    <property type="match status" value="1"/>
</dbReference>
<dbReference type="InterPro" id="IPR004365">
    <property type="entry name" value="NA-bd_OB_tRNA"/>
</dbReference>